<organism evidence="1">
    <name type="scientific">bioreactor metagenome</name>
    <dbReference type="NCBI Taxonomy" id="1076179"/>
    <lineage>
        <taxon>unclassified sequences</taxon>
        <taxon>metagenomes</taxon>
        <taxon>ecological metagenomes</taxon>
    </lineage>
</organism>
<comment type="caution">
    <text evidence="1">The sequence shown here is derived from an EMBL/GenBank/DDBJ whole genome shotgun (WGS) entry which is preliminary data.</text>
</comment>
<sequence length="92" mass="10794">MNFYIAFRRRGHGQNILQRNFGQKMFFRIIENLSYRGMILSHYTLHAVKGPKHMRGIDHIASAYSDKDILVTVGHSDNLVRYDLSDRQDEIV</sequence>
<proteinExistence type="predicted"/>
<reference evidence="1" key="1">
    <citation type="submission" date="2019-08" db="EMBL/GenBank/DDBJ databases">
        <authorList>
            <person name="Kucharzyk K."/>
            <person name="Murdoch R.W."/>
            <person name="Higgins S."/>
            <person name="Loffler F."/>
        </authorList>
    </citation>
    <scope>NUCLEOTIDE SEQUENCE</scope>
</reference>
<dbReference type="AlphaFoldDB" id="A0A645HBC8"/>
<name>A0A645HBC8_9ZZZZ</name>
<evidence type="ECO:0000313" key="1">
    <source>
        <dbReference type="EMBL" id="MPN36335.1"/>
    </source>
</evidence>
<protein>
    <submittedName>
        <fullName evidence="1">Uncharacterized protein</fullName>
    </submittedName>
</protein>
<accession>A0A645HBC8</accession>
<dbReference type="EMBL" id="VSSQ01090409">
    <property type="protein sequence ID" value="MPN36335.1"/>
    <property type="molecule type" value="Genomic_DNA"/>
</dbReference>
<gene>
    <name evidence="1" type="ORF">SDC9_183844</name>
</gene>